<dbReference type="GO" id="GO:0016281">
    <property type="term" value="C:eukaryotic translation initiation factor 4F complex"/>
    <property type="evidence" value="ECO:0007669"/>
    <property type="project" value="TreeGrafter"/>
</dbReference>
<comment type="similarity">
    <text evidence="1 6">Belongs to the eukaryotic initiation factor 4E family.</text>
</comment>
<organism evidence="7 8">
    <name type="scientific">Littorina saxatilis</name>
    <dbReference type="NCBI Taxonomy" id="31220"/>
    <lineage>
        <taxon>Eukaryota</taxon>
        <taxon>Metazoa</taxon>
        <taxon>Spiralia</taxon>
        <taxon>Lophotrochozoa</taxon>
        <taxon>Mollusca</taxon>
        <taxon>Gastropoda</taxon>
        <taxon>Caenogastropoda</taxon>
        <taxon>Littorinimorpha</taxon>
        <taxon>Littorinoidea</taxon>
        <taxon>Littorinidae</taxon>
        <taxon>Littorina</taxon>
    </lineage>
</organism>
<evidence type="ECO:0000256" key="6">
    <source>
        <dbReference type="RuleBase" id="RU004374"/>
    </source>
</evidence>
<comment type="caution">
    <text evidence="7">The sequence shown here is derived from an EMBL/GenBank/DDBJ whole genome shotgun (WGS) entry which is preliminary data.</text>
</comment>
<keyword evidence="2 6" id="KW-0396">Initiation factor</keyword>
<dbReference type="SUPFAM" id="SSF55418">
    <property type="entry name" value="eIF4e-like"/>
    <property type="match status" value="1"/>
</dbReference>
<dbReference type="PANTHER" id="PTHR11960">
    <property type="entry name" value="EUKARYOTIC TRANSLATION INITIATION FACTOR 4E RELATED"/>
    <property type="match status" value="1"/>
</dbReference>
<keyword evidence="4 6" id="KW-0694">RNA-binding</keyword>
<keyword evidence="8" id="KW-1185">Reference proteome</keyword>
<keyword evidence="5 6" id="KW-0648">Protein biosynthesis</keyword>
<dbReference type="PANTHER" id="PTHR11960:SF8">
    <property type="entry name" value="EUKARYOTIC TRANSLATION INITIATION FACTOR 4E1-RELATED"/>
    <property type="match status" value="1"/>
</dbReference>
<dbReference type="Proteomes" id="UP001374579">
    <property type="component" value="Unassembled WGS sequence"/>
</dbReference>
<evidence type="ECO:0000256" key="4">
    <source>
        <dbReference type="ARBA" id="ARBA00022884"/>
    </source>
</evidence>
<evidence type="ECO:0000313" key="8">
    <source>
        <dbReference type="Proteomes" id="UP001374579"/>
    </source>
</evidence>
<gene>
    <name evidence="7" type="ORF">V1264_011314</name>
</gene>
<dbReference type="InterPro" id="IPR023398">
    <property type="entry name" value="TIF_eIF4e-like"/>
</dbReference>
<dbReference type="Gene3D" id="3.30.760.10">
    <property type="entry name" value="RNA Cap, Translation Initiation Factor Eif4e"/>
    <property type="match status" value="1"/>
</dbReference>
<dbReference type="AlphaFoldDB" id="A0AAN9BV98"/>
<evidence type="ECO:0000256" key="1">
    <source>
        <dbReference type="ARBA" id="ARBA00009860"/>
    </source>
</evidence>
<evidence type="ECO:0008006" key="9">
    <source>
        <dbReference type="Google" id="ProtNLM"/>
    </source>
</evidence>
<reference evidence="7 8" key="1">
    <citation type="submission" date="2024-02" db="EMBL/GenBank/DDBJ databases">
        <title>Chromosome-scale genome assembly of the rough periwinkle Littorina saxatilis.</title>
        <authorList>
            <person name="De Jode A."/>
            <person name="Faria R."/>
            <person name="Formenti G."/>
            <person name="Sims Y."/>
            <person name="Smith T.P."/>
            <person name="Tracey A."/>
            <person name="Wood J.M.D."/>
            <person name="Zagrodzka Z.B."/>
            <person name="Johannesson K."/>
            <person name="Butlin R.K."/>
            <person name="Leder E.H."/>
        </authorList>
    </citation>
    <scope>NUCLEOTIDE SEQUENCE [LARGE SCALE GENOMIC DNA]</scope>
    <source>
        <strain evidence="7">Snail1</strain>
        <tissue evidence="7">Muscle</tissue>
    </source>
</reference>
<dbReference type="GO" id="GO:0003743">
    <property type="term" value="F:translation initiation factor activity"/>
    <property type="evidence" value="ECO:0007669"/>
    <property type="project" value="UniProtKB-KW"/>
</dbReference>
<sequence>MASSDTPKEVEDVEEEMALAGPEDLIKHPLQNRWAMWFFKNDKAKDWCDNLRVITTFSTVEDFWALYNHIQRASKLPSGCDYSVFKDGIQPMWEDEQNKRGGRWLVNMNKNQRHHDLDNVWQEMLLCLIGEAFEEQSDDVCGAVVNIRNKGDKLGIWTRDFNRQDSILKIGRTLRERMNMPKSCIMGYQAHTDTISKAGSTVKNRYQL</sequence>
<dbReference type="InterPro" id="IPR001040">
    <property type="entry name" value="TIF_eIF_4E"/>
</dbReference>
<dbReference type="PROSITE" id="PS00813">
    <property type="entry name" value="IF4E"/>
    <property type="match status" value="1"/>
</dbReference>
<name>A0AAN9BV98_9CAEN</name>
<dbReference type="InterPro" id="IPR019770">
    <property type="entry name" value="TIF_eIF_4E_CS"/>
</dbReference>
<protein>
    <recommendedName>
        <fullName evidence="9">EIF-4F 25 kDa subunit</fullName>
    </recommendedName>
</protein>
<proteinExistence type="inferred from homology"/>
<dbReference type="Pfam" id="PF01652">
    <property type="entry name" value="IF4E"/>
    <property type="match status" value="1"/>
</dbReference>
<dbReference type="GO" id="GO:0000340">
    <property type="term" value="F:RNA 7-methylguanosine cap binding"/>
    <property type="evidence" value="ECO:0007669"/>
    <property type="project" value="TreeGrafter"/>
</dbReference>
<evidence type="ECO:0000256" key="3">
    <source>
        <dbReference type="ARBA" id="ARBA00022845"/>
    </source>
</evidence>
<evidence type="ECO:0000256" key="2">
    <source>
        <dbReference type="ARBA" id="ARBA00022540"/>
    </source>
</evidence>
<accession>A0AAN9BV98</accession>
<evidence type="ECO:0000313" key="7">
    <source>
        <dbReference type="EMBL" id="KAK7111729.1"/>
    </source>
</evidence>
<dbReference type="FunFam" id="3.30.760.10:FF:000002">
    <property type="entry name" value="Eukaryotic translation initiation factor 4E"/>
    <property type="match status" value="1"/>
</dbReference>
<keyword evidence="3" id="KW-0810">Translation regulation</keyword>
<dbReference type="EMBL" id="JBAMIC010000002">
    <property type="protein sequence ID" value="KAK7111729.1"/>
    <property type="molecule type" value="Genomic_DNA"/>
</dbReference>
<dbReference type="GO" id="GO:0006417">
    <property type="term" value="P:regulation of translation"/>
    <property type="evidence" value="ECO:0007669"/>
    <property type="project" value="UniProtKB-KW"/>
</dbReference>
<evidence type="ECO:0000256" key="5">
    <source>
        <dbReference type="ARBA" id="ARBA00022917"/>
    </source>
</evidence>